<comment type="caution">
    <text evidence="1">The sequence shown here is derived from an EMBL/GenBank/DDBJ whole genome shotgun (WGS) entry which is preliminary data.</text>
</comment>
<dbReference type="AlphaFoldDB" id="W1XY55"/>
<dbReference type="EMBL" id="AZMM01010497">
    <property type="protein sequence ID" value="ETJ35101.1"/>
    <property type="molecule type" value="Genomic_DNA"/>
</dbReference>
<feature type="non-terminal residue" evidence="1">
    <location>
        <position position="70"/>
    </location>
</feature>
<protein>
    <submittedName>
        <fullName evidence="1">Product YvbY</fullName>
    </submittedName>
</protein>
<evidence type="ECO:0000313" key="1">
    <source>
        <dbReference type="EMBL" id="ETJ35101.1"/>
    </source>
</evidence>
<organism evidence="1">
    <name type="scientific">human gut metagenome</name>
    <dbReference type="NCBI Taxonomy" id="408170"/>
    <lineage>
        <taxon>unclassified sequences</taxon>
        <taxon>metagenomes</taxon>
        <taxon>organismal metagenomes</taxon>
    </lineage>
</organism>
<gene>
    <name evidence="1" type="ORF">Q604_UNBC10497G0001</name>
</gene>
<reference evidence="1" key="1">
    <citation type="submission" date="2013-12" db="EMBL/GenBank/DDBJ databases">
        <title>A Varibaculum cambriense genome reconstructed from a premature infant gut community with otherwise low bacterial novelty that shifts toward anaerobic metabolism during the third week of life.</title>
        <authorList>
            <person name="Brown C.T."/>
            <person name="Sharon I."/>
            <person name="Thomas B.C."/>
            <person name="Castelle C.J."/>
            <person name="Morowitz M.J."/>
            <person name="Banfield J.F."/>
        </authorList>
    </citation>
    <scope>NUCLEOTIDE SEQUENCE</scope>
</reference>
<name>W1XY55_9ZZZZ</name>
<proteinExistence type="predicted"/>
<accession>W1XY55</accession>
<sequence>MDVAKRNQFIARLSRALGRDQEMCPAFVEGFDYSHGPQETMFQDLSRDQILTMFKEQCQRVGTKFVETTP</sequence>